<protein>
    <submittedName>
        <fullName evidence="7">Cytochrome-c oxidase</fullName>
    </submittedName>
</protein>
<evidence type="ECO:0000256" key="2">
    <source>
        <dbReference type="ARBA" id="ARBA00022475"/>
    </source>
</evidence>
<reference evidence="7 8" key="1">
    <citation type="journal article" date="2018" name="Genome Announc.">
        <title>Genome Sequence of Geothermobacter sp. HR-1 Iron Reducer from the Loihi Seamount.</title>
        <authorList>
            <person name="Smith H."/>
            <person name="Abuyen K."/>
            <person name="Tremblay J."/>
            <person name="Savalia P."/>
            <person name="Perez-Rodriguez I."/>
            <person name="Emerson D."/>
            <person name="Tully B."/>
            <person name="Amend J."/>
        </authorList>
    </citation>
    <scope>NUCLEOTIDE SEQUENCE [LARGE SCALE GENOMIC DNA]</scope>
    <source>
        <strain evidence="7 8">HR-1</strain>
    </source>
</reference>
<evidence type="ECO:0000256" key="6">
    <source>
        <dbReference type="SAM" id="Phobius"/>
    </source>
</evidence>
<dbReference type="Proteomes" id="UP000236340">
    <property type="component" value="Unassembled WGS sequence"/>
</dbReference>
<accession>A0A2K2HDM1</accession>
<evidence type="ECO:0000313" key="7">
    <source>
        <dbReference type="EMBL" id="PNU21398.1"/>
    </source>
</evidence>
<proteinExistence type="predicted"/>
<feature type="transmembrane region" description="Helical" evidence="6">
    <location>
        <begin position="39"/>
        <end position="61"/>
    </location>
</feature>
<dbReference type="OrthoDB" id="1495022at2"/>
<evidence type="ECO:0000256" key="1">
    <source>
        <dbReference type="ARBA" id="ARBA00004651"/>
    </source>
</evidence>
<sequence>MSEHGDKGHIVPYATLVIVWAALLTLTILTVAVSRIDLGILNIWAALGIACSKSVLVISFFMHMKYENRLFKLFLMIALITLATFIGFTFFDVMYR</sequence>
<evidence type="ECO:0000256" key="4">
    <source>
        <dbReference type="ARBA" id="ARBA00022989"/>
    </source>
</evidence>
<name>A0A2K2HDM1_9BACT</name>
<feature type="transmembrane region" description="Helical" evidence="6">
    <location>
        <begin position="12"/>
        <end position="33"/>
    </location>
</feature>
<organism evidence="7 8">
    <name type="scientific">Geothermobacter hydrogeniphilus</name>
    <dbReference type="NCBI Taxonomy" id="1969733"/>
    <lineage>
        <taxon>Bacteria</taxon>
        <taxon>Pseudomonadati</taxon>
        <taxon>Thermodesulfobacteriota</taxon>
        <taxon>Desulfuromonadia</taxon>
        <taxon>Desulfuromonadales</taxon>
        <taxon>Geothermobacteraceae</taxon>
        <taxon>Geothermobacter</taxon>
    </lineage>
</organism>
<evidence type="ECO:0000256" key="5">
    <source>
        <dbReference type="ARBA" id="ARBA00023136"/>
    </source>
</evidence>
<evidence type="ECO:0000256" key="3">
    <source>
        <dbReference type="ARBA" id="ARBA00022692"/>
    </source>
</evidence>
<gene>
    <name evidence="7" type="ORF">C2E25_02245</name>
</gene>
<dbReference type="InterPro" id="IPR005171">
    <property type="entry name" value="Cyt_c_oxidase_su4_prok"/>
</dbReference>
<keyword evidence="3 6" id="KW-0812">Transmembrane</keyword>
<dbReference type="RefSeq" id="WP_103114169.1">
    <property type="nucleotide sequence ID" value="NZ_PPFX01000003.1"/>
</dbReference>
<dbReference type="AlphaFoldDB" id="A0A2K2HDM1"/>
<keyword evidence="4 6" id="KW-1133">Transmembrane helix</keyword>
<comment type="caution">
    <text evidence="7">The sequence shown here is derived from an EMBL/GenBank/DDBJ whole genome shotgun (WGS) entry which is preliminary data.</text>
</comment>
<keyword evidence="5 6" id="KW-0472">Membrane</keyword>
<keyword evidence="2" id="KW-1003">Cell membrane</keyword>
<dbReference type="EMBL" id="PPFX01000003">
    <property type="protein sequence ID" value="PNU21398.1"/>
    <property type="molecule type" value="Genomic_DNA"/>
</dbReference>
<dbReference type="Pfam" id="PF03626">
    <property type="entry name" value="COX4_pro"/>
    <property type="match status" value="1"/>
</dbReference>
<dbReference type="GO" id="GO:0005886">
    <property type="term" value="C:plasma membrane"/>
    <property type="evidence" value="ECO:0007669"/>
    <property type="project" value="UniProtKB-SubCell"/>
</dbReference>
<comment type="subcellular location">
    <subcellularLocation>
        <location evidence="1">Cell membrane</location>
        <topology evidence="1">Multi-pass membrane protein</topology>
    </subcellularLocation>
</comment>
<feature type="transmembrane region" description="Helical" evidence="6">
    <location>
        <begin position="73"/>
        <end position="91"/>
    </location>
</feature>
<evidence type="ECO:0000313" key="8">
    <source>
        <dbReference type="Proteomes" id="UP000236340"/>
    </source>
</evidence>
<dbReference type="NCBIfam" id="TIGR02229">
    <property type="entry name" value="caa3_sub_IV"/>
    <property type="match status" value="1"/>
</dbReference>
<dbReference type="InterPro" id="IPR011743">
    <property type="entry name" value="Caa3_sub_IV"/>
</dbReference>